<dbReference type="InterPro" id="IPR022134">
    <property type="entry name" value="DUF3667"/>
</dbReference>
<feature type="transmembrane region" description="Helical" evidence="1">
    <location>
        <begin position="146"/>
        <end position="165"/>
    </location>
</feature>
<feature type="transmembrane region" description="Helical" evidence="1">
    <location>
        <begin position="203"/>
        <end position="224"/>
    </location>
</feature>
<reference evidence="3" key="1">
    <citation type="submission" date="2018-05" db="EMBL/GenBank/DDBJ databases">
        <title>Luteimonas pekinense sp. nov., isolated from human Meibomian gland secretions, Beijing, China.</title>
        <authorList>
            <person name="Wen T."/>
            <person name="Bai H."/>
            <person name="Lv H."/>
        </authorList>
    </citation>
    <scope>NUCLEOTIDE SEQUENCE [LARGE SCALE GENOMIC DNA]</scope>
    <source>
        <strain evidence="3">83-4</strain>
    </source>
</reference>
<dbReference type="InterPro" id="IPR036283">
    <property type="entry name" value="NOB1_Zf-like_sf"/>
</dbReference>
<evidence type="ECO:0000313" key="3">
    <source>
        <dbReference type="Proteomes" id="UP000251842"/>
    </source>
</evidence>
<evidence type="ECO:0008006" key="4">
    <source>
        <dbReference type="Google" id="ProtNLM"/>
    </source>
</evidence>
<protein>
    <recommendedName>
        <fullName evidence="4">DUF3667 domain-containing protein</fullName>
    </recommendedName>
</protein>
<keyword evidence="1" id="KW-0812">Transmembrane</keyword>
<accession>A0A344J6L7</accession>
<proteinExistence type="predicted"/>
<dbReference type="AlphaFoldDB" id="A0A344J6L7"/>
<gene>
    <name evidence="2" type="ORF">DCD74_08255</name>
</gene>
<sequence length="264" mass="29369">MGSMLDANHCANCGRTIDVPAQKFCPDCGQPTPAHRIDWHFLGHELEHSVLHMDRGILYTLKNLMLRPGHLIRDYLEGRRANHVKPLLLIMMLAAVVVLATKMLLNAGVMDGALAAGMAAALDQGPLDARTLAIKQTTASWMNHHFAVYTVLLLPLEALMFKWAFRRFRHLNYPEWLVISAFLTAQTFVIWGLSIPFQRGFQYATSLALLVAVVWNIFSLVQLFNGYPRWKSALRALLAFVLFGLVSGVLTDLAAAAYVAVTQG</sequence>
<dbReference type="EMBL" id="CP029556">
    <property type="protein sequence ID" value="AXA84677.1"/>
    <property type="molecule type" value="Genomic_DNA"/>
</dbReference>
<dbReference type="SUPFAM" id="SSF144206">
    <property type="entry name" value="NOB1 zinc finger-like"/>
    <property type="match status" value="1"/>
</dbReference>
<feature type="transmembrane region" description="Helical" evidence="1">
    <location>
        <begin position="87"/>
        <end position="105"/>
    </location>
</feature>
<feature type="transmembrane region" description="Helical" evidence="1">
    <location>
        <begin position="177"/>
        <end position="197"/>
    </location>
</feature>
<keyword evidence="1" id="KW-1133">Transmembrane helix</keyword>
<keyword evidence="1" id="KW-0472">Membrane</keyword>
<organism evidence="2 3">
    <name type="scientific">Solilutibacter oculi</name>
    <dbReference type="NCBI Taxonomy" id="2698682"/>
    <lineage>
        <taxon>Bacteria</taxon>
        <taxon>Pseudomonadati</taxon>
        <taxon>Pseudomonadota</taxon>
        <taxon>Gammaproteobacteria</taxon>
        <taxon>Lysobacterales</taxon>
        <taxon>Lysobacteraceae</taxon>
        <taxon>Solilutibacter</taxon>
    </lineage>
</organism>
<dbReference type="Pfam" id="PF12412">
    <property type="entry name" value="DUF3667"/>
    <property type="match status" value="1"/>
</dbReference>
<evidence type="ECO:0000313" key="2">
    <source>
        <dbReference type="EMBL" id="AXA84677.1"/>
    </source>
</evidence>
<feature type="transmembrane region" description="Helical" evidence="1">
    <location>
        <begin position="236"/>
        <end position="261"/>
    </location>
</feature>
<dbReference type="Proteomes" id="UP000251842">
    <property type="component" value="Chromosome"/>
</dbReference>
<dbReference type="OrthoDB" id="7446256at2"/>
<keyword evidence="3" id="KW-1185">Reference proteome</keyword>
<evidence type="ECO:0000256" key="1">
    <source>
        <dbReference type="SAM" id="Phobius"/>
    </source>
</evidence>
<name>A0A344J6L7_9GAMM</name>
<dbReference type="KEGG" id="lue:DCD74_08255"/>